<keyword evidence="1" id="KW-1185">Reference proteome</keyword>
<organism evidence="1 2">
    <name type="scientific">Steinernema glaseri</name>
    <dbReference type="NCBI Taxonomy" id="37863"/>
    <lineage>
        <taxon>Eukaryota</taxon>
        <taxon>Metazoa</taxon>
        <taxon>Ecdysozoa</taxon>
        <taxon>Nematoda</taxon>
        <taxon>Chromadorea</taxon>
        <taxon>Rhabditida</taxon>
        <taxon>Tylenchina</taxon>
        <taxon>Panagrolaimomorpha</taxon>
        <taxon>Strongyloidoidea</taxon>
        <taxon>Steinernematidae</taxon>
        <taxon>Steinernema</taxon>
    </lineage>
</organism>
<accession>A0A1I7YP35</accession>
<evidence type="ECO:0000313" key="2">
    <source>
        <dbReference type="WBParaSite" id="L893_g18050.t1"/>
    </source>
</evidence>
<dbReference type="WBParaSite" id="L893_g18050.t1">
    <property type="protein sequence ID" value="L893_g18050.t1"/>
    <property type="gene ID" value="L893_g18050"/>
</dbReference>
<name>A0A1I7YP35_9BILA</name>
<dbReference type="AlphaFoldDB" id="A0A1I7YP35"/>
<sequence>MDILDTETLLHGIHETRIPCGRMEGKEAGMLNIREAYSLYTKKTAMFMFHYRTLLDDIQIALSITHVFFCSEIFTKVLLELLDKVNH</sequence>
<reference evidence="2" key="1">
    <citation type="submission" date="2016-11" db="UniProtKB">
        <authorList>
            <consortium name="WormBaseParasite"/>
        </authorList>
    </citation>
    <scope>IDENTIFICATION</scope>
</reference>
<dbReference type="Proteomes" id="UP000095287">
    <property type="component" value="Unplaced"/>
</dbReference>
<proteinExistence type="predicted"/>
<evidence type="ECO:0000313" key="1">
    <source>
        <dbReference type="Proteomes" id="UP000095287"/>
    </source>
</evidence>
<protein>
    <submittedName>
        <fullName evidence="2">Uncharacterized protein</fullName>
    </submittedName>
</protein>